<dbReference type="GO" id="GO:0008324">
    <property type="term" value="F:monoatomic cation transmembrane transporter activity"/>
    <property type="evidence" value="ECO:0007669"/>
    <property type="project" value="InterPro"/>
</dbReference>
<dbReference type="InterPro" id="IPR038770">
    <property type="entry name" value="Na+/solute_symporter_sf"/>
</dbReference>
<dbReference type="GO" id="GO:0016020">
    <property type="term" value="C:membrane"/>
    <property type="evidence" value="ECO:0007669"/>
    <property type="project" value="UniProtKB-SubCell"/>
</dbReference>
<gene>
    <name evidence="9" type="ORF">IAD16_06860</name>
</gene>
<feature type="transmembrane region" description="Helical" evidence="7">
    <location>
        <begin position="332"/>
        <end position="352"/>
    </location>
</feature>
<sequence>MHHIPALISDLAVMLITAGLITILFKKIHQPLVLGYILAGFMLGPFFPVLPSVSDVSSIDTWSEIGIIFLMFHHGLEFSFHKLAKVGSTSIITAIVEVCGMLAVGFAAGRLLGFGVMDSIFLGGMLSMSSPTIIVRVIDELKLKGQKFTELVAGTLMVEDIAGIFMMVILSAISVSRNVSGGEVIGNISMLAFYLVMWLVLGIFFLPTFLNKTIKLMNDEMLMIVSLGVCFGMVMLADFLGFSSALGAFLAGSLLAGTIHVERIEHLTMGVKDLFGAVYFISVGMMVNPQILSENAIPVIVIALVAIVGQFGFSSLGMLLSGQTLENALKCGFTLAQIGEFAFIIASLGMSLGVTGDSLYPIVVFVSAATTFITPYFIKNAPACIDAIKRHLPEEMLSKLGKYTSEDQQDNEKDSDWYLYIKKFFKRLIIFGGLMLVIVIIGVNGLYPVVLSYMGEKTAGILTCVVIYIGMAIFAGPMMNLHNSLYTALWLKHKSFRWPLAVFNLIKVGVVTMIAMVPLWSLFKIRPVWLFIIVIGVMAFAGRSDRITSLYLQMETRFLRNFNERLIEREEAIYGKQDWIYDKLHIISFIVPGSGEYVGKPLRTLNWGRRLNIYVVKIRRNTHNYVMPKENAALRPGDKVYVVGEQRAIMNFYKVIGQEPCKRMRTLRDFMDSGYPDTDNALSICAVMVTGQEAFAGKTIKNSHILREWGCMVLGIQKEGLPVIMPNAGMTISRGDILWVVGSNNNAGRLASEYSEYDTAGISRK</sequence>
<keyword evidence="3" id="KW-0813">Transport</keyword>
<feature type="transmembrane region" description="Helical" evidence="7">
    <location>
        <begin position="297"/>
        <end position="320"/>
    </location>
</feature>
<dbReference type="Pfam" id="PF00999">
    <property type="entry name" value="Na_H_Exchanger"/>
    <property type="match status" value="1"/>
</dbReference>
<evidence type="ECO:0000256" key="2">
    <source>
        <dbReference type="ARBA" id="ARBA00005551"/>
    </source>
</evidence>
<evidence type="ECO:0000313" key="9">
    <source>
        <dbReference type="EMBL" id="HIU28079.1"/>
    </source>
</evidence>
<evidence type="ECO:0000256" key="7">
    <source>
        <dbReference type="SAM" id="Phobius"/>
    </source>
</evidence>
<reference evidence="9" key="1">
    <citation type="submission" date="2020-10" db="EMBL/GenBank/DDBJ databases">
        <authorList>
            <person name="Gilroy R."/>
        </authorList>
    </citation>
    <scope>NUCLEOTIDE SEQUENCE</scope>
    <source>
        <strain evidence="9">11300</strain>
    </source>
</reference>
<dbReference type="AlphaFoldDB" id="A0A9D1I4Z7"/>
<feature type="transmembrane region" description="Helical" evidence="7">
    <location>
        <begin position="32"/>
        <end position="50"/>
    </location>
</feature>
<dbReference type="InterPro" id="IPR036721">
    <property type="entry name" value="RCK_C_sf"/>
</dbReference>
<dbReference type="GO" id="GO:0015297">
    <property type="term" value="F:antiporter activity"/>
    <property type="evidence" value="ECO:0007669"/>
    <property type="project" value="InterPro"/>
</dbReference>
<feature type="transmembrane region" description="Helical" evidence="7">
    <location>
        <begin position="151"/>
        <end position="173"/>
    </location>
</feature>
<dbReference type="InterPro" id="IPR006153">
    <property type="entry name" value="Cation/H_exchanger_TM"/>
</dbReference>
<evidence type="ECO:0000256" key="6">
    <source>
        <dbReference type="ARBA" id="ARBA00023136"/>
    </source>
</evidence>
<protein>
    <submittedName>
        <fullName evidence="9">Cation:proton antiporter</fullName>
    </submittedName>
</protein>
<comment type="caution">
    <text evidence="9">The sequence shown here is derived from an EMBL/GenBank/DDBJ whole genome shotgun (WGS) entry which is preliminary data.</text>
</comment>
<dbReference type="Proteomes" id="UP000824091">
    <property type="component" value="Unassembled WGS sequence"/>
</dbReference>
<dbReference type="InterPro" id="IPR006037">
    <property type="entry name" value="RCK_C"/>
</dbReference>
<proteinExistence type="inferred from homology"/>
<keyword evidence="6 7" id="KW-0472">Membrane</keyword>
<feature type="transmembrane region" description="Helical" evidence="7">
    <location>
        <begin position="500"/>
        <end position="521"/>
    </location>
</feature>
<feature type="transmembrane region" description="Helical" evidence="7">
    <location>
        <begin position="459"/>
        <end position="479"/>
    </location>
</feature>
<feature type="domain" description="RCK C-terminal" evidence="8">
    <location>
        <begin position="672"/>
        <end position="756"/>
    </location>
</feature>
<dbReference type="GO" id="GO:0006813">
    <property type="term" value="P:potassium ion transport"/>
    <property type="evidence" value="ECO:0007669"/>
    <property type="project" value="InterPro"/>
</dbReference>
<feature type="transmembrane region" description="Helical" evidence="7">
    <location>
        <begin position="274"/>
        <end position="291"/>
    </location>
</feature>
<feature type="transmembrane region" description="Helical" evidence="7">
    <location>
        <begin position="221"/>
        <end position="239"/>
    </location>
</feature>
<evidence type="ECO:0000313" key="10">
    <source>
        <dbReference type="Proteomes" id="UP000824091"/>
    </source>
</evidence>
<dbReference type="PROSITE" id="PS51202">
    <property type="entry name" value="RCK_C"/>
    <property type="match status" value="2"/>
</dbReference>
<name>A0A9D1I4Z7_9FIRM</name>
<dbReference type="EMBL" id="DVMO01000101">
    <property type="protein sequence ID" value="HIU28079.1"/>
    <property type="molecule type" value="Genomic_DNA"/>
</dbReference>
<dbReference type="Gene3D" id="3.30.70.1450">
    <property type="entry name" value="Regulator of K+ conductance, C-terminal domain"/>
    <property type="match status" value="2"/>
</dbReference>
<dbReference type="SUPFAM" id="SSF116726">
    <property type="entry name" value="TrkA C-terminal domain-like"/>
    <property type="match status" value="2"/>
</dbReference>
<feature type="transmembrane region" description="Helical" evidence="7">
    <location>
        <begin position="527"/>
        <end position="544"/>
    </location>
</feature>
<accession>A0A9D1I4Z7</accession>
<feature type="domain" description="RCK C-terminal" evidence="8">
    <location>
        <begin position="574"/>
        <end position="658"/>
    </location>
</feature>
<dbReference type="PANTHER" id="PTHR42751:SF3">
    <property type="entry name" value="SODIUM_GLUTAMATE SYMPORTER"/>
    <property type="match status" value="1"/>
</dbReference>
<reference evidence="9" key="2">
    <citation type="journal article" date="2021" name="PeerJ">
        <title>Extensive microbial diversity within the chicken gut microbiome revealed by metagenomics and culture.</title>
        <authorList>
            <person name="Gilroy R."/>
            <person name="Ravi A."/>
            <person name="Getino M."/>
            <person name="Pursley I."/>
            <person name="Horton D.L."/>
            <person name="Alikhan N.F."/>
            <person name="Baker D."/>
            <person name="Gharbi K."/>
            <person name="Hall N."/>
            <person name="Watson M."/>
            <person name="Adriaenssens E.M."/>
            <person name="Foster-Nyarko E."/>
            <person name="Jarju S."/>
            <person name="Secka A."/>
            <person name="Antonio M."/>
            <person name="Oren A."/>
            <person name="Chaudhuri R.R."/>
            <person name="La Ragione R."/>
            <person name="Hildebrand F."/>
            <person name="Pallen M.J."/>
        </authorList>
    </citation>
    <scope>NUCLEOTIDE SEQUENCE</scope>
    <source>
        <strain evidence="9">11300</strain>
    </source>
</reference>
<comment type="subcellular location">
    <subcellularLocation>
        <location evidence="1">Membrane</location>
        <topology evidence="1">Multi-pass membrane protein</topology>
    </subcellularLocation>
</comment>
<evidence type="ECO:0000259" key="8">
    <source>
        <dbReference type="PROSITE" id="PS51202"/>
    </source>
</evidence>
<keyword evidence="5 7" id="KW-1133">Transmembrane helix</keyword>
<evidence type="ECO:0000256" key="5">
    <source>
        <dbReference type="ARBA" id="ARBA00022989"/>
    </source>
</evidence>
<evidence type="ECO:0000256" key="1">
    <source>
        <dbReference type="ARBA" id="ARBA00004141"/>
    </source>
</evidence>
<dbReference type="PANTHER" id="PTHR42751">
    <property type="entry name" value="SODIUM/HYDROGEN EXCHANGER FAMILY/TRKA DOMAIN PROTEIN"/>
    <property type="match status" value="1"/>
</dbReference>
<dbReference type="Gene3D" id="1.20.1530.20">
    <property type="match status" value="1"/>
</dbReference>
<comment type="similarity">
    <text evidence="2">Belongs to the monovalent cation:proton antiporter 2 (CPA2) transporter (TC 2.A.37) family.</text>
</comment>
<feature type="transmembrane region" description="Helical" evidence="7">
    <location>
        <begin position="245"/>
        <end position="262"/>
    </location>
</feature>
<evidence type="ECO:0000256" key="4">
    <source>
        <dbReference type="ARBA" id="ARBA00022692"/>
    </source>
</evidence>
<feature type="transmembrane region" description="Helical" evidence="7">
    <location>
        <begin position="6"/>
        <end position="25"/>
    </location>
</feature>
<dbReference type="GO" id="GO:1902600">
    <property type="term" value="P:proton transmembrane transport"/>
    <property type="evidence" value="ECO:0007669"/>
    <property type="project" value="InterPro"/>
</dbReference>
<feature type="transmembrane region" description="Helical" evidence="7">
    <location>
        <begin position="358"/>
        <end position="378"/>
    </location>
</feature>
<feature type="transmembrane region" description="Helical" evidence="7">
    <location>
        <begin position="62"/>
        <end position="80"/>
    </location>
</feature>
<feature type="transmembrane region" description="Helical" evidence="7">
    <location>
        <begin position="92"/>
        <end position="113"/>
    </location>
</feature>
<feature type="transmembrane region" description="Helical" evidence="7">
    <location>
        <begin position="185"/>
        <end position="209"/>
    </location>
</feature>
<dbReference type="Pfam" id="PF02080">
    <property type="entry name" value="TrkA_C"/>
    <property type="match status" value="2"/>
</dbReference>
<keyword evidence="4 7" id="KW-0812">Transmembrane</keyword>
<feature type="transmembrane region" description="Helical" evidence="7">
    <location>
        <begin position="428"/>
        <end position="447"/>
    </location>
</feature>
<evidence type="ECO:0000256" key="3">
    <source>
        <dbReference type="ARBA" id="ARBA00022448"/>
    </source>
</evidence>
<feature type="transmembrane region" description="Helical" evidence="7">
    <location>
        <begin position="119"/>
        <end position="139"/>
    </location>
</feature>
<organism evidence="9 10">
    <name type="scientific">Candidatus Fimisoma avicola</name>
    <dbReference type="NCBI Taxonomy" id="2840826"/>
    <lineage>
        <taxon>Bacteria</taxon>
        <taxon>Bacillati</taxon>
        <taxon>Bacillota</taxon>
        <taxon>Clostridia</taxon>
        <taxon>Eubacteriales</taxon>
        <taxon>Candidatus Fimisoma</taxon>
    </lineage>
</organism>